<dbReference type="Proteomes" id="UP001144352">
    <property type="component" value="Unassembled WGS sequence"/>
</dbReference>
<feature type="binding site" evidence="15">
    <location>
        <begin position="230"/>
        <end position="234"/>
    </location>
    <ligand>
        <name>substrate</name>
    </ligand>
</feature>
<organism evidence="17 18">
    <name type="scientific">Geobacter hydrogenophilus</name>
    <dbReference type="NCBI Taxonomy" id="40983"/>
    <lineage>
        <taxon>Bacteria</taxon>
        <taxon>Pseudomonadati</taxon>
        <taxon>Thermodesulfobacteriota</taxon>
        <taxon>Desulfuromonadia</taxon>
        <taxon>Geobacterales</taxon>
        <taxon>Geobacteraceae</taxon>
        <taxon>Geobacter</taxon>
    </lineage>
</organism>
<dbReference type="Pfam" id="PF17820">
    <property type="entry name" value="PDZ_6"/>
    <property type="match status" value="1"/>
</dbReference>
<proteinExistence type="inferred from homology"/>
<dbReference type="PANTHER" id="PTHR22939">
    <property type="entry name" value="SERINE PROTEASE FAMILY S1C HTRA-RELATED"/>
    <property type="match status" value="1"/>
</dbReference>
<keyword evidence="6" id="KW-0645">Protease</keyword>
<dbReference type="PROSITE" id="PS50106">
    <property type="entry name" value="PDZ"/>
    <property type="match status" value="2"/>
</dbReference>
<dbReference type="InterPro" id="IPR011782">
    <property type="entry name" value="Pept_S1C_Do"/>
</dbReference>
<feature type="binding site" evidence="15">
    <location>
        <position position="140"/>
    </location>
    <ligand>
        <name>substrate</name>
    </ligand>
</feature>
<protein>
    <recommendedName>
        <fullName evidence="5">Probable periplasmic serine endoprotease DegP-like</fullName>
        <ecNumber evidence="4">3.4.21.107</ecNumber>
    </recommendedName>
    <alternativeName>
        <fullName evidence="13">Protease Do</fullName>
    </alternativeName>
</protein>
<evidence type="ECO:0000313" key="17">
    <source>
        <dbReference type="EMBL" id="GLI37857.1"/>
    </source>
</evidence>
<dbReference type="CDD" id="cd06779">
    <property type="entry name" value="cpPDZ_Deg_HtrA-like"/>
    <property type="match status" value="1"/>
</dbReference>
<evidence type="ECO:0000256" key="3">
    <source>
        <dbReference type="ARBA" id="ARBA00010541"/>
    </source>
</evidence>
<reference evidence="17" key="1">
    <citation type="submission" date="2022-12" db="EMBL/GenBank/DDBJ databases">
        <title>Reference genome sequencing for broad-spectrum identification of bacterial and archaeal isolates by mass spectrometry.</title>
        <authorList>
            <person name="Sekiguchi Y."/>
            <person name="Tourlousse D.M."/>
        </authorList>
    </citation>
    <scope>NUCLEOTIDE SEQUENCE</scope>
    <source>
        <strain evidence="17">H2</strain>
    </source>
</reference>
<dbReference type="SUPFAM" id="SSF50156">
    <property type="entry name" value="PDZ domain-like"/>
    <property type="match status" value="2"/>
</dbReference>
<evidence type="ECO:0000256" key="6">
    <source>
        <dbReference type="ARBA" id="ARBA00022670"/>
    </source>
</evidence>
<evidence type="ECO:0000256" key="11">
    <source>
        <dbReference type="ARBA" id="ARBA00022825"/>
    </source>
</evidence>
<feature type="binding site" evidence="15">
    <location>
        <begin position="212"/>
        <end position="214"/>
    </location>
    <ligand>
        <name>substrate</name>
    </ligand>
</feature>
<comment type="caution">
    <text evidence="17">The sequence shown here is derived from an EMBL/GenBank/DDBJ whole genome shotgun (WGS) entry which is preliminary data.</text>
</comment>
<dbReference type="InterPro" id="IPR036034">
    <property type="entry name" value="PDZ_sf"/>
</dbReference>
<evidence type="ECO:0000256" key="4">
    <source>
        <dbReference type="ARBA" id="ARBA00013035"/>
    </source>
</evidence>
<dbReference type="RefSeq" id="WP_214185651.1">
    <property type="nucleotide sequence ID" value="NZ_BSDS01000001.1"/>
</dbReference>
<dbReference type="Gene3D" id="2.30.42.10">
    <property type="match status" value="2"/>
</dbReference>
<feature type="active site" description="Charge relay system" evidence="14">
    <location>
        <position position="140"/>
    </location>
</feature>
<keyword evidence="18" id="KW-1185">Reference proteome</keyword>
<dbReference type="SMART" id="SM00228">
    <property type="entry name" value="PDZ"/>
    <property type="match status" value="2"/>
</dbReference>
<evidence type="ECO:0000256" key="10">
    <source>
        <dbReference type="ARBA" id="ARBA00022801"/>
    </source>
</evidence>
<dbReference type="Pfam" id="PF13180">
    <property type="entry name" value="PDZ_2"/>
    <property type="match status" value="1"/>
</dbReference>
<comment type="similarity">
    <text evidence="3">Belongs to the peptidase S1C family.</text>
</comment>
<comment type="subcellular location">
    <subcellularLocation>
        <location evidence="2">Periplasm</location>
    </subcellularLocation>
</comment>
<dbReference type="InterPro" id="IPR041489">
    <property type="entry name" value="PDZ_6"/>
</dbReference>
<evidence type="ECO:0000256" key="13">
    <source>
        <dbReference type="ARBA" id="ARBA00032850"/>
    </source>
</evidence>
<keyword evidence="11" id="KW-0720">Serine protease</keyword>
<dbReference type="AlphaFoldDB" id="A0A9W6LBA8"/>
<sequence length="464" mass="49990">MKLFSLRFFKEIVFAACLAVLAVGESPAKVLTPDFVDLAEKLKPTVVNISTTKTLTPQFRMRRQPSPFPDPFQDFFEHFFEEMPRRPQRERSLGSGFIISKQGFIITNNHVIAGADEIKVRLSDGREFKAQVKGSDEKLDLALIKIDAKENLPVAELGDSAQIKVGEWVMAIGNPFGLAQTVTAGIVSATGRVIGSGPYDDFIQTDASINPGNSGGPLFNAEGKVIGINTAIVAGGQGIGFAIPVNMAKDVLPQLEEKGKVTRGWLGVTMQPMSPELAKSFGLEGEKGALVTDVVKDGPAAQAGLRSGDIILEFDGKKINEMSELPRLVAAEPIGKAVRIKVLREGKPREFTVSVGRLAESGDENSQKTAGDTFGLTVRELTKELAARLGLKESRGVVVTGVKQGSIAELGGFQSGDIILEIGGKAVATVLDYEKLIKEYGKGDVVRFLLRRGDSNYYLALRVE</sequence>
<evidence type="ECO:0000256" key="15">
    <source>
        <dbReference type="PIRSR" id="PIRSR611782-2"/>
    </source>
</evidence>
<evidence type="ECO:0000256" key="12">
    <source>
        <dbReference type="ARBA" id="ARBA00023016"/>
    </source>
</evidence>
<evidence type="ECO:0000259" key="16">
    <source>
        <dbReference type="PROSITE" id="PS50106"/>
    </source>
</evidence>
<feature type="binding site" evidence="15">
    <location>
        <position position="110"/>
    </location>
    <ligand>
        <name>substrate</name>
    </ligand>
</feature>
<comment type="catalytic activity">
    <reaction evidence="1">
        <text>Acts on substrates that are at least partially unfolded. The cleavage site P1 residue is normally between a pair of hydrophobic residues, such as Val-|-Val.</text>
        <dbReference type="EC" id="3.4.21.107"/>
    </reaction>
</comment>
<dbReference type="NCBIfam" id="TIGR02037">
    <property type="entry name" value="degP_htrA_DO"/>
    <property type="match status" value="1"/>
</dbReference>
<dbReference type="Pfam" id="PF13365">
    <property type="entry name" value="Trypsin_2"/>
    <property type="match status" value="1"/>
</dbReference>
<feature type="active site" description="Charge relay system" evidence="14">
    <location>
        <position position="110"/>
    </location>
</feature>
<feature type="domain" description="PDZ" evidence="16">
    <location>
        <begin position="378"/>
        <end position="464"/>
    </location>
</feature>
<dbReference type="GO" id="GO:0006508">
    <property type="term" value="P:proteolysis"/>
    <property type="evidence" value="ECO:0007669"/>
    <property type="project" value="UniProtKB-KW"/>
</dbReference>
<keyword evidence="8" id="KW-0677">Repeat</keyword>
<dbReference type="Gene3D" id="2.40.10.120">
    <property type="match status" value="1"/>
</dbReference>
<dbReference type="PRINTS" id="PR00834">
    <property type="entry name" value="PROTEASES2C"/>
</dbReference>
<keyword evidence="10" id="KW-0378">Hydrolase</keyword>
<evidence type="ECO:0000256" key="5">
    <source>
        <dbReference type="ARBA" id="ARBA00013958"/>
    </source>
</evidence>
<feature type="active site" description="Charge relay system" evidence="14">
    <location>
        <position position="214"/>
    </location>
</feature>
<dbReference type="InterPro" id="IPR001940">
    <property type="entry name" value="Peptidase_S1C"/>
</dbReference>
<feature type="domain" description="PDZ" evidence="16">
    <location>
        <begin position="250"/>
        <end position="346"/>
    </location>
</feature>
<evidence type="ECO:0000256" key="9">
    <source>
        <dbReference type="ARBA" id="ARBA00022764"/>
    </source>
</evidence>
<dbReference type="SUPFAM" id="SSF50494">
    <property type="entry name" value="Trypsin-like serine proteases"/>
    <property type="match status" value="1"/>
</dbReference>
<keyword evidence="9" id="KW-0574">Periplasm</keyword>
<gene>
    <name evidence="17" type="primary">degP</name>
    <name evidence="17" type="ORF">GHYDROH2_13580</name>
</gene>
<dbReference type="EC" id="3.4.21.107" evidence="4"/>
<evidence type="ECO:0000256" key="2">
    <source>
        <dbReference type="ARBA" id="ARBA00004418"/>
    </source>
</evidence>
<dbReference type="PANTHER" id="PTHR22939:SF130">
    <property type="entry name" value="PERIPLASMIC SERINE ENDOPROTEASE DEGP-LIKE-RELATED"/>
    <property type="match status" value="1"/>
</dbReference>
<dbReference type="GO" id="GO:0042597">
    <property type="term" value="C:periplasmic space"/>
    <property type="evidence" value="ECO:0007669"/>
    <property type="project" value="UniProtKB-SubCell"/>
</dbReference>
<dbReference type="EMBL" id="BSDS01000001">
    <property type="protein sequence ID" value="GLI37857.1"/>
    <property type="molecule type" value="Genomic_DNA"/>
</dbReference>
<name>A0A9W6LBA8_9BACT</name>
<dbReference type="InterPro" id="IPR009003">
    <property type="entry name" value="Peptidase_S1_PA"/>
</dbReference>
<dbReference type="CDD" id="cd10839">
    <property type="entry name" value="cpPDZ1_DegP-like"/>
    <property type="match status" value="1"/>
</dbReference>
<evidence type="ECO:0000256" key="14">
    <source>
        <dbReference type="PIRSR" id="PIRSR611782-1"/>
    </source>
</evidence>
<evidence type="ECO:0000256" key="7">
    <source>
        <dbReference type="ARBA" id="ARBA00022729"/>
    </source>
</evidence>
<keyword evidence="7" id="KW-0732">Signal</keyword>
<evidence type="ECO:0000256" key="1">
    <source>
        <dbReference type="ARBA" id="ARBA00001772"/>
    </source>
</evidence>
<dbReference type="GO" id="GO:0004252">
    <property type="term" value="F:serine-type endopeptidase activity"/>
    <property type="evidence" value="ECO:0007669"/>
    <property type="project" value="InterPro"/>
</dbReference>
<evidence type="ECO:0000313" key="18">
    <source>
        <dbReference type="Proteomes" id="UP001144352"/>
    </source>
</evidence>
<evidence type="ECO:0000256" key="8">
    <source>
        <dbReference type="ARBA" id="ARBA00022737"/>
    </source>
</evidence>
<dbReference type="FunFam" id="2.40.10.120:FF:000007">
    <property type="entry name" value="Periplasmic serine endoprotease DegP-like"/>
    <property type="match status" value="1"/>
</dbReference>
<accession>A0A9W6LBA8</accession>
<keyword evidence="12" id="KW-0346">Stress response</keyword>
<dbReference type="InterPro" id="IPR001478">
    <property type="entry name" value="PDZ"/>
</dbReference>